<feature type="chain" id="PRO_5021983269" evidence="1">
    <location>
        <begin position="31"/>
        <end position="167"/>
    </location>
</feature>
<evidence type="ECO:0000256" key="1">
    <source>
        <dbReference type="SAM" id="SignalP"/>
    </source>
</evidence>
<dbReference type="Pfam" id="PF04390">
    <property type="entry name" value="LptE"/>
    <property type="match status" value="1"/>
</dbReference>
<dbReference type="PROSITE" id="PS51257">
    <property type="entry name" value="PROKAR_LIPOPROTEIN"/>
    <property type="match status" value="1"/>
</dbReference>
<keyword evidence="2" id="KW-0449">Lipoprotein</keyword>
<keyword evidence="1" id="KW-0732">Signal</keyword>
<keyword evidence="3" id="KW-1185">Reference proteome</keyword>
<dbReference type="GO" id="GO:0019867">
    <property type="term" value="C:outer membrane"/>
    <property type="evidence" value="ECO:0007669"/>
    <property type="project" value="InterPro"/>
</dbReference>
<feature type="signal peptide" evidence="1">
    <location>
        <begin position="1"/>
        <end position="30"/>
    </location>
</feature>
<proteinExistence type="predicted"/>
<sequence length="167" mass="17881">MSLFNRRSLLLMPLAACLLAAACGFQPVYAPGGTGEALHGKVAVTEPNSVESYLLVQNLEQRLGRDASAQKLYDLDVKVATATQSAAITTTNETNRYTIEGRAEFSLRSAETGRILVSGNVHDFVGYSAAGSTVSTLADERDATERLMIILSDQIVNRLYAAPGLTQ</sequence>
<protein>
    <submittedName>
        <fullName evidence="2">LPS-assembly lipoprotein</fullName>
    </submittedName>
</protein>
<organism evidence="2 3">
    <name type="scientific">Ruegeria faecimaris</name>
    <dbReference type="NCBI Taxonomy" id="686389"/>
    <lineage>
        <taxon>Bacteria</taxon>
        <taxon>Pseudomonadati</taxon>
        <taxon>Pseudomonadota</taxon>
        <taxon>Alphaproteobacteria</taxon>
        <taxon>Rhodobacterales</taxon>
        <taxon>Roseobacteraceae</taxon>
        <taxon>Ruegeria</taxon>
    </lineage>
</organism>
<dbReference type="OrthoDB" id="7629596at2"/>
<dbReference type="AlphaFoldDB" id="A0A521D9Q7"/>
<gene>
    <name evidence="2" type="ORF">SAMN06265380_105119</name>
</gene>
<dbReference type="RefSeq" id="WP_142637105.1">
    <property type="nucleotide sequence ID" value="NZ_CANMDC010000005.1"/>
</dbReference>
<reference evidence="2 3" key="1">
    <citation type="submission" date="2017-05" db="EMBL/GenBank/DDBJ databases">
        <authorList>
            <person name="Varghese N."/>
            <person name="Submissions S."/>
        </authorList>
    </citation>
    <scope>NUCLEOTIDE SEQUENCE [LARGE SCALE GENOMIC DNA]</scope>
    <source>
        <strain evidence="2 3">DSM 28009</strain>
    </source>
</reference>
<evidence type="ECO:0000313" key="2">
    <source>
        <dbReference type="EMBL" id="SMO68393.1"/>
    </source>
</evidence>
<name>A0A521D9Q7_9RHOB</name>
<dbReference type="EMBL" id="FXTE01000005">
    <property type="protein sequence ID" value="SMO68393.1"/>
    <property type="molecule type" value="Genomic_DNA"/>
</dbReference>
<dbReference type="GO" id="GO:0043165">
    <property type="term" value="P:Gram-negative-bacterium-type cell outer membrane assembly"/>
    <property type="evidence" value="ECO:0007669"/>
    <property type="project" value="InterPro"/>
</dbReference>
<dbReference type="Gene3D" id="3.30.160.150">
    <property type="entry name" value="Lipoprotein like domain"/>
    <property type="match status" value="1"/>
</dbReference>
<evidence type="ECO:0000313" key="3">
    <source>
        <dbReference type="Proteomes" id="UP000319555"/>
    </source>
</evidence>
<dbReference type="Proteomes" id="UP000319555">
    <property type="component" value="Unassembled WGS sequence"/>
</dbReference>
<dbReference type="InterPro" id="IPR007485">
    <property type="entry name" value="LPS_assembly_LptE"/>
</dbReference>
<accession>A0A521D9Q7</accession>